<name>A0A3Q2P5W3_FUNHE</name>
<dbReference type="Gene3D" id="1.20.1270.60">
    <property type="entry name" value="Arfaptin homology (AH) domain/BAR domain"/>
    <property type="match status" value="1"/>
</dbReference>
<reference evidence="2" key="1">
    <citation type="submission" date="2025-08" db="UniProtKB">
        <authorList>
            <consortium name="Ensembl"/>
        </authorList>
    </citation>
    <scope>IDENTIFICATION</scope>
</reference>
<dbReference type="AlphaFoldDB" id="A0A3Q2P5W3"/>
<organism evidence="2 3">
    <name type="scientific">Fundulus heteroclitus</name>
    <name type="common">Killifish</name>
    <name type="synonym">Mummichog</name>
    <dbReference type="NCBI Taxonomy" id="8078"/>
    <lineage>
        <taxon>Eukaryota</taxon>
        <taxon>Metazoa</taxon>
        <taxon>Chordata</taxon>
        <taxon>Craniata</taxon>
        <taxon>Vertebrata</taxon>
        <taxon>Euteleostomi</taxon>
        <taxon>Actinopterygii</taxon>
        <taxon>Neopterygii</taxon>
        <taxon>Teleostei</taxon>
        <taxon>Neoteleostei</taxon>
        <taxon>Acanthomorphata</taxon>
        <taxon>Ovalentaria</taxon>
        <taxon>Atherinomorphae</taxon>
        <taxon>Cyprinodontiformes</taxon>
        <taxon>Fundulidae</taxon>
        <taxon>Fundulus</taxon>
    </lineage>
</organism>
<dbReference type="GO" id="GO:0015031">
    <property type="term" value="P:protein transport"/>
    <property type="evidence" value="ECO:0007669"/>
    <property type="project" value="InterPro"/>
</dbReference>
<keyword evidence="3" id="KW-1185">Reference proteome</keyword>
<feature type="coiled-coil region" evidence="1">
    <location>
        <begin position="103"/>
        <end position="130"/>
    </location>
</feature>
<evidence type="ECO:0000313" key="3">
    <source>
        <dbReference type="Proteomes" id="UP000265000"/>
    </source>
</evidence>
<dbReference type="PANTHER" id="PTHR46596">
    <property type="entry name" value="SORTING NEXIN-4"/>
    <property type="match status" value="1"/>
</dbReference>
<dbReference type="GO" id="GO:0031201">
    <property type="term" value="C:SNARE complex"/>
    <property type="evidence" value="ECO:0007669"/>
    <property type="project" value="TreeGrafter"/>
</dbReference>
<proteinExistence type="predicted"/>
<dbReference type="Ensembl" id="ENSFHET00000004272.1">
    <property type="protein sequence ID" value="ENSFHEP00000007170.1"/>
    <property type="gene ID" value="ENSFHEG00000008310.1"/>
</dbReference>
<dbReference type="InterPro" id="IPR034783">
    <property type="entry name" value="SNX4"/>
</dbReference>
<sequence>MAKAEVQYKLKEKNVLFFRRFTALKHYSDDLSTVISQLLRIRAVICKKHELVQYELEMAAQDLTYKKQQKEELATGTVRIFSLKGMTSKLFGQETQEQRESKVAALEQSIQEGEDALKEKNAESQEFVEKAWTDIERFKEQKDKDLREALISYAIMQISMCKKGIQVWSNAKECFNKM</sequence>
<keyword evidence="1" id="KW-0175">Coiled coil</keyword>
<dbReference type="GO" id="GO:0031901">
    <property type="term" value="C:early endosome membrane"/>
    <property type="evidence" value="ECO:0007669"/>
    <property type="project" value="TreeGrafter"/>
</dbReference>
<dbReference type="GO" id="GO:2000786">
    <property type="term" value="P:positive regulation of autophagosome assembly"/>
    <property type="evidence" value="ECO:0007669"/>
    <property type="project" value="TreeGrafter"/>
</dbReference>
<accession>A0A3Q2P5W3</accession>
<evidence type="ECO:0000313" key="2">
    <source>
        <dbReference type="Ensembl" id="ENSFHEP00000007170.1"/>
    </source>
</evidence>
<dbReference type="GeneTree" id="ENSGT00930000151029"/>
<dbReference type="Proteomes" id="UP000265000">
    <property type="component" value="Unplaced"/>
</dbReference>
<reference evidence="2" key="2">
    <citation type="submission" date="2025-09" db="UniProtKB">
        <authorList>
            <consortium name="Ensembl"/>
        </authorList>
    </citation>
    <scope>IDENTIFICATION</scope>
</reference>
<dbReference type="GO" id="GO:0005886">
    <property type="term" value="C:plasma membrane"/>
    <property type="evidence" value="ECO:0007669"/>
    <property type="project" value="TreeGrafter"/>
</dbReference>
<protein>
    <submittedName>
        <fullName evidence="2">Sorting nexin 4</fullName>
    </submittedName>
</protein>
<dbReference type="InterPro" id="IPR027267">
    <property type="entry name" value="AH/BAR_dom_sf"/>
</dbReference>
<dbReference type="PANTHER" id="PTHR46596:SF1">
    <property type="entry name" value="SORTING NEXIN-4"/>
    <property type="match status" value="1"/>
</dbReference>
<evidence type="ECO:0000256" key="1">
    <source>
        <dbReference type="SAM" id="Coils"/>
    </source>
</evidence>
<dbReference type="GO" id="GO:0032266">
    <property type="term" value="F:phosphatidylinositol-3-phosphate binding"/>
    <property type="evidence" value="ECO:0007669"/>
    <property type="project" value="TreeGrafter"/>
</dbReference>